<sequence>MDTNDLYELRQNEFGAEYEDFEGADIVGLVVKTGDWLEALLMNQNAVNATMTVLYEQLFGAEHNDGPKGWRELWDSVSLNDQLMPRGAQFIVSLNAFAFWGLRPDAAFFELGCQDNIDAAVEAYVARARTLLDAIPPGWGEVSELRRTVLASEARIRIDTGKDVTSEQLAALARISLKSIKNMLTPKAGASDLRLNAAGEIPGADALRWLEGREDFKSSIWRSGSAVSLVPSSVEAEDVGEVVFVPVAKDGSWFDPVECRNSRGYTIGPKGAEEPVEDYRLALERLARMRTPYWRRRNSAGNWGIVAGVSWQRRVVQELPAVEGEGL</sequence>
<evidence type="ECO:0000313" key="2">
    <source>
        <dbReference type="Proteomes" id="UP000321085"/>
    </source>
</evidence>
<organism evidence="1 2">
    <name type="scientific">Microvirga aerophila</name>
    <dbReference type="NCBI Taxonomy" id="670291"/>
    <lineage>
        <taxon>Bacteria</taxon>
        <taxon>Pseudomonadati</taxon>
        <taxon>Pseudomonadota</taxon>
        <taxon>Alphaproteobacteria</taxon>
        <taxon>Hyphomicrobiales</taxon>
        <taxon>Methylobacteriaceae</taxon>
        <taxon>Microvirga</taxon>
    </lineage>
</organism>
<name>A0A512BKY3_9HYPH</name>
<comment type="caution">
    <text evidence="1">The sequence shown here is derived from an EMBL/GenBank/DDBJ whole genome shotgun (WGS) entry which is preliminary data.</text>
</comment>
<protein>
    <submittedName>
        <fullName evidence="1">Uncharacterized protein</fullName>
    </submittedName>
</protein>
<proteinExistence type="predicted"/>
<accession>A0A512BKY3</accession>
<dbReference type="AlphaFoldDB" id="A0A512BKY3"/>
<evidence type="ECO:0000313" key="1">
    <source>
        <dbReference type="EMBL" id="GEO12629.1"/>
    </source>
</evidence>
<dbReference type="RefSeq" id="WP_210207437.1">
    <property type="nucleotide sequence ID" value="NZ_BJYU01000002.1"/>
</dbReference>
<reference evidence="1 2" key="1">
    <citation type="submission" date="2019-07" db="EMBL/GenBank/DDBJ databases">
        <title>Whole genome shotgun sequence of Microvirga aerophila NBRC 106136.</title>
        <authorList>
            <person name="Hosoyama A."/>
            <person name="Uohara A."/>
            <person name="Ohji S."/>
            <person name="Ichikawa N."/>
        </authorList>
    </citation>
    <scope>NUCLEOTIDE SEQUENCE [LARGE SCALE GENOMIC DNA]</scope>
    <source>
        <strain evidence="1 2">NBRC 106136</strain>
    </source>
</reference>
<dbReference type="Proteomes" id="UP000321085">
    <property type="component" value="Unassembled WGS sequence"/>
</dbReference>
<dbReference type="EMBL" id="BJYU01000002">
    <property type="protein sequence ID" value="GEO12629.1"/>
    <property type="molecule type" value="Genomic_DNA"/>
</dbReference>
<keyword evidence="2" id="KW-1185">Reference proteome</keyword>
<gene>
    <name evidence="1" type="ORF">MAE02_03250</name>
</gene>